<gene>
    <name evidence="6" type="ORF">HYPSUDRAFT_47266</name>
</gene>
<name>A0A0D2NIZ1_HYPSF</name>
<evidence type="ECO:0000256" key="2">
    <source>
        <dbReference type="ARBA" id="ARBA00022703"/>
    </source>
</evidence>
<evidence type="ECO:0000259" key="5">
    <source>
        <dbReference type="Pfam" id="PF00656"/>
    </source>
</evidence>
<evidence type="ECO:0000313" key="6">
    <source>
        <dbReference type="EMBL" id="KJA16551.1"/>
    </source>
</evidence>
<dbReference type="InterPro" id="IPR050452">
    <property type="entry name" value="Metacaspase"/>
</dbReference>
<dbReference type="PANTHER" id="PTHR48104">
    <property type="entry name" value="METACASPASE-4"/>
    <property type="match status" value="1"/>
</dbReference>
<sequence>MPVAPQIARAVSTNSSSSVTSQSESDISVSGDDASEFPVTPRDYPSSPTVDSEVIRDLAKIEIVDVHYDRQTAYRKMIPYPLKNNPLEATAETGQQIYQHSFNRLVSPSTPKETSEFRNGPRGRRKALCIGIDYKGLVGETLKGCVNDAYRMREFLIKYGNYEAGNITILSEGRGEESIPTKNNIMNAICDLVAGARKNDVLFFHYSGHGRQIADKDGDEIDSLDEVLVPVDYKRNGYILDDKLHEVLVKGLPEGCRLTALIDACHSGTMLDLPYNYHCNVCKKISLALSNYKQKLEDFPYWQSHIDGPTHELQICSRRTTRIAANVVSWSGCTDSQVSKEEERKKSGLYYGIMTNTFISCMESKPSQTVQELYHNIVLQISSPKNLQKPQLGVSHQMNAAQLFVF</sequence>
<feature type="compositionally biased region" description="Low complexity" evidence="4">
    <location>
        <begin position="11"/>
        <end position="30"/>
    </location>
</feature>
<proteinExistence type="inferred from homology"/>
<keyword evidence="3" id="KW-0645">Protease</keyword>
<protein>
    <recommendedName>
        <fullName evidence="5">Peptidase C14 caspase domain-containing protein</fullName>
    </recommendedName>
</protein>
<evidence type="ECO:0000256" key="3">
    <source>
        <dbReference type="ARBA" id="ARBA00022807"/>
    </source>
</evidence>
<dbReference type="InterPro" id="IPR029030">
    <property type="entry name" value="Caspase-like_dom_sf"/>
</dbReference>
<evidence type="ECO:0000256" key="1">
    <source>
        <dbReference type="ARBA" id="ARBA00009005"/>
    </source>
</evidence>
<dbReference type="GO" id="GO:0006508">
    <property type="term" value="P:proteolysis"/>
    <property type="evidence" value="ECO:0007669"/>
    <property type="project" value="InterPro"/>
</dbReference>
<comment type="similarity">
    <text evidence="1">Belongs to the peptidase C14B family.</text>
</comment>
<keyword evidence="3" id="KW-0788">Thiol protease</keyword>
<dbReference type="OrthoDB" id="3223806at2759"/>
<dbReference type="Gene3D" id="3.40.50.12660">
    <property type="match status" value="1"/>
</dbReference>
<dbReference type="SUPFAM" id="SSF52129">
    <property type="entry name" value="Caspase-like"/>
    <property type="match status" value="1"/>
</dbReference>
<keyword evidence="2" id="KW-0053">Apoptosis</keyword>
<dbReference type="GO" id="GO:0005737">
    <property type="term" value="C:cytoplasm"/>
    <property type="evidence" value="ECO:0007669"/>
    <property type="project" value="TreeGrafter"/>
</dbReference>
<keyword evidence="7" id="KW-1185">Reference proteome</keyword>
<dbReference type="EMBL" id="KN817619">
    <property type="protein sequence ID" value="KJA16551.1"/>
    <property type="molecule type" value="Genomic_DNA"/>
</dbReference>
<feature type="region of interest" description="Disordered" evidence="4">
    <location>
        <begin position="1"/>
        <end position="50"/>
    </location>
</feature>
<organism evidence="6 7">
    <name type="scientific">Hypholoma sublateritium (strain FD-334 SS-4)</name>
    <dbReference type="NCBI Taxonomy" id="945553"/>
    <lineage>
        <taxon>Eukaryota</taxon>
        <taxon>Fungi</taxon>
        <taxon>Dikarya</taxon>
        <taxon>Basidiomycota</taxon>
        <taxon>Agaricomycotina</taxon>
        <taxon>Agaricomycetes</taxon>
        <taxon>Agaricomycetidae</taxon>
        <taxon>Agaricales</taxon>
        <taxon>Agaricineae</taxon>
        <taxon>Strophariaceae</taxon>
        <taxon>Hypholoma</taxon>
    </lineage>
</organism>
<dbReference type="Proteomes" id="UP000054270">
    <property type="component" value="Unassembled WGS sequence"/>
</dbReference>
<dbReference type="InterPro" id="IPR011600">
    <property type="entry name" value="Pept_C14_caspase"/>
</dbReference>
<dbReference type="GO" id="GO:0004197">
    <property type="term" value="F:cysteine-type endopeptidase activity"/>
    <property type="evidence" value="ECO:0007669"/>
    <property type="project" value="InterPro"/>
</dbReference>
<dbReference type="Pfam" id="PF00656">
    <property type="entry name" value="Peptidase_C14"/>
    <property type="match status" value="1"/>
</dbReference>
<accession>A0A0D2NIZ1</accession>
<reference evidence="7" key="1">
    <citation type="submission" date="2014-04" db="EMBL/GenBank/DDBJ databases">
        <title>Evolutionary Origins and Diversification of the Mycorrhizal Mutualists.</title>
        <authorList>
            <consortium name="DOE Joint Genome Institute"/>
            <consortium name="Mycorrhizal Genomics Consortium"/>
            <person name="Kohler A."/>
            <person name="Kuo A."/>
            <person name="Nagy L.G."/>
            <person name="Floudas D."/>
            <person name="Copeland A."/>
            <person name="Barry K.W."/>
            <person name="Cichocki N."/>
            <person name="Veneault-Fourrey C."/>
            <person name="LaButti K."/>
            <person name="Lindquist E.A."/>
            <person name="Lipzen A."/>
            <person name="Lundell T."/>
            <person name="Morin E."/>
            <person name="Murat C."/>
            <person name="Riley R."/>
            <person name="Ohm R."/>
            <person name="Sun H."/>
            <person name="Tunlid A."/>
            <person name="Henrissat B."/>
            <person name="Grigoriev I.V."/>
            <person name="Hibbett D.S."/>
            <person name="Martin F."/>
        </authorList>
    </citation>
    <scope>NUCLEOTIDE SEQUENCE [LARGE SCALE GENOMIC DNA]</scope>
    <source>
        <strain evidence="7">FD-334 SS-4</strain>
    </source>
</reference>
<feature type="domain" description="Peptidase C14 caspase" evidence="5">
    <location>
        <begin position="124"/>
        <end position="392"/>
    </location>
</feature>
<keyword evidence="3" id="KW-0378">Hydrolase</keyword>
<dbReference type="PANTHER" id="PTHR48104:SF30">
    <property type="entry name" value="METACASPASE-1"/>
    <property type="match status" value="1"/>
</dbReference>
<evidence type="ECO:0000313" key="7">
    <source>
        <dbReference type="Proteomes" id="UP000054270"/>
    </source>
</evidence>
<dbReference type="GO" id="GO:0006915">
    <property type="term" value="P:apoptotic process"/>
    <property type="evidence" value="ECO:0007669"/>
    <property type="project" value="UniProtKB-KW"/>
</dbReference>
<evidence type="ECO:0000256" key="4">
    <source>
        <dbReference type="SAM" id="MobiDB-lite"/>
    </source>
</evidence>
<dbReference type="AlphaFoldDB" id="A0A0D2NIZ1"/>